<keyword evidence="9" id="KW-1185">Reference proteome</keyword>
<sequence length="868" mass="92543">MASSPPPERLPLPPLPESQGSSFLGLGTADSTPGTPGSFTAAHLARNGQRSMLGVTSGTGRSDDPLATPVAAAPSAASRRVSNVRPSFSTTRGSIRTSRRVSRLNHHHGLDDDDDEQPKLPTLVPGIRPAYSTPLPTLPLVVLCIGMLSELLAANLSQPFMIKMVKNFLTSSGHEDDIEESAGRWTGNLVSVFYITQFFTSLLWSGIADRHGRRAVLVASMAGSAIALVMFGTSSSLPEAICVRLIQGIFGGSIGVFRGSIRDITDETNAGRAYSILGYMWGMGGVIGPILGGVFESPATNFPGTFLGRIELFERSPYLLPTLMGSSVLFIGAIMACFLSWDGGVRGGSRIQLEVEKDEPLVPSRTDTQSPTRDGGRVASLRIKPSRVFSSHEDEAGPTGQSLISTSMKLRRESLASLGTAYGYGGIRSKHPTLAARRAMQQARRASQSSARDDDEGEADPRRVSLATKFLLAADENTFNINDLWLSAAVAQETNVFDDDDDEYSEDEDASPNAIDDDEISLAQTDNGENATPMQSSPSSPGYHNRHISSSVRHGRSRVASGGSELQRALRRPSSASRRYSGSGPVPAIFANTGLSLNSTPGLAAFENADNDSTFDPFSPPGTIRRAGAPAPLAPLTAIQETRVATPASSTGTVVAEKSESRWKLLPLLVICQYGMLSCHESIHSQIFLSFILTDYKSGGVGINPAHYSILVALMCVGQLVWQFYLFPRLGPPLGRFNHLQMFRLGSALYIPGYLLVPLLHSVASPDSEGGFIVMTLMSLISALRYCGSTFAYTSIMILINAMTPPHLIGVANGLAQSVVSCARFIGPAIGGTLWGASIKDNPGGYPKGFYTVAVLAAVQLFGSLFIH</sequence>
<dbReference type="PRINTS" id="PR01035">
    <property type="entry name" value="TCRTETA"/>
</dbReference>
<proteinExistence type="predicted"/>
<feature type="region of interest" description="Disordered" evidence="6">
    <location>
        <begin position="52"/>
        <end position="119"/>
    </location>
</feature>
<dbReference type="InterPro" id="IPR001958">
    <property type="entry name" value="Tet-R_TetA/multi-R_MdtG-like"/>
</dbReference>
<evidence type="ECO:0000256" key="2">
    <source>
        <dbReference type="ARBA" id="ARBA00022448"/>
    </source>
</evidence>
<comment type="subcellular location">
    <subcellularLocation>
        <location evidence="1">Membrane</location>
        <topology evidence="1">Multi-pass membrane protein</topology>
    </subcellularLocation>
</comment>
<feature type="transmembrane region" description="Helical" evidence="7">
    <location>
        <begin position="182"/>
        <end position="204"/>
    </location>
</feature>
<feature type="compositionally biased region" description="Low complexity" evidence="6">
    <location>
        <begin position="69"/>
        <end position="96"/>
    </location>
</feature>
<feature type="transmembrane region" description="Helical" evidence="7">
    <location>
        <begin position="216"/>
        <end position="237"/>
    </location>
</feature>
<reference evidence="8 9" key="1">
    <citation type="submission" date="2023-08" db="EMBL/GenBank/DDBJ databases">
        <title>Annotated Genome Sequence of Vanrija albida AlHP1.</title>
        <authorList>
            <person name="Herzog R."/>
        </authorList>
    </citation>
    <scope>NUCLEOTIDE SEQUENCE [LARGE SCALE GENOMIC DNA]</scope>
    <source>
        <strain evidence="8 9">AlHP1</strain>
    </source>
</reference>
<accession>A0ABR3PRP4</accession>
<feature type="compositionally biased region" description="Low complexity" evidence="6">
    <location>
        <begin position="435"/>
        <end position="450"/>
    </location>
</feature>
<feature type="compositionally biased region" description="Basic residues" evidence="6">
    <location>
        <begin position="97"/>
        <end position="107"/>
    </location>
</feature>
<feature type="transmembrane region" description="Helical" evidence="7">
    <location>
        <begin position="273"/>
        <end position="295"/>
    </location>
</feature>
<keyword evidence="2" id="KW-0813">Transport</keyword>
<dbReference type="Pfam" id="PF07690">
    <property type="entry name" value="MFS_1"/>
    <property type="match status" value="1"/>
</dbReference>
<protein>
    <recommendedName>
        <fullName evidence="10">Major facilitator superfamily (MFS) profile domain-containing protein</fullName>
    </recommendedName>
</protein>
<evidence type="ECO:0000256" key="5">
    <source>
        <dbReference type="ARBA" id="ARBA00023136"/>
    </source>
</evidence>
<keyword evidence="5 7" id="KW-0472">Membrane</keyword>
<feature type="compositionally biased region" description="Polar residues" evidence="6">
    <location>
        <begin position="29"/>
        <end position="38"/>
    </location>
</feature>
<dbReference type="Gene3D" id="1.20.1250.20">
    <property type="entry name" value="MFS general substrate transporter like domains"/>
    <property type="match status" value="2"/>
</dbReference>
<evidence type="ECO:0000256" key="7">
    <source>
        <dbReference type="SAM" id="Phobius"/>
    </source>
</evidence>
<keyword evidence="3 7" id="KW-0812">Transmembrane</keyword>
<dbReference type="GeneID" id="95989782"/>
<dbReference type="SUPFAM" id="SSF103473">
    <property type="entry name" value="MFS general substrate transporter"/>
    <property type="match status" value="2"/>
</dbReference>
<evidence type="ECO:0000256" key="6">
    <source>
        <dbReference type="SAM" id="MobiDB-lite"/>
    </source>
</evidence>
<feature type="region of interest" description="Disordered" evidence="6">
    <location>
        <begin position="359"/>
        <end position="378"/>
    </location>
</feature>
<feature type="compositionally biased region" description="Acidic residues" evidence="6">
    <location>
        <begin position="496"/>
        <end position="520"/>
    </location>
</feature>
<feature type="region of interest" description="Disordered" evidence="6">
    <location>
        <begin position="496"/>
        <end position="583"/>
    </location>
</feature>
<evidence type="ECO:0000313" key="8">
    <source>
        <dbReference type="EMBL" id="KAL1405116.1"/>
    </source>
</evidence>
<feature type="transmembrane region" description="Helical" evidence="7">
    <location>
        <begin position="243"/>
        <end position="261"/>
    </location>
</feature>
<evidence type="ECO:0000256" key="4">
    <source>
        <dbReference type="ARBA" id="ARBA00022989"/>
    </source>
</evidence>
<dbReference type="Proteomes" id="UP001565368">
    <property type="component" value="Unassembled WGS sequence"/>
</dbReference>
<organism evidence="8 9">
    <name type="scientific">Vanrija albida</name>
    <dbReference type="NCBI Taxonomy" id="181172"/>
    <lineage>
        <taxon>Eukaryota</taxon>
        <taxon>Fungi</taxon>
        <taxon>Dikarya</taxon>
        <taxon>Basidiomycota</taxon>
        <taxon>Agaricomycotina</taxon>
        <taxon>Tremellomycetes</taxon>
        <taxon>Trichosporonales</taxon>
        <taxon>Trichosporonaceae</taxon>
        <taxon>Vanrija</taxon>
    </lineage>
</organism>
<dbReference type="InterPro" id="IPR036259">
    <property type="entry name" value="MFS_trans_sf"/>
</dbReference>
<comment type="caution">
    <text evidence="8">The sequence shown here is derived from an EMBL/GenBank/DDBJ whole genome shotgun (WGS) entry which is preliminary data.</text>
</comment>
<name>A0ABR3PRP4_9TREE</name>
<feature type="compositionally biased region" description="Pro residues" evidence="6">
    <location>
        <begin position="1"/>
        <end position="16"/>
    </location>
</feature>
<dbReference type="EMBL" id="JBBXJM010000007">
    <property type="protein sequence ID" value="KAL1405116.1"/>
    <property type="molecule type" value="Genomic_DNA"/>
</dbReference>
<feature type="transmembrane region" description="Helical" evidence="7">
    <location>
        <begin position="748"/>
        <end position="764"/>
    </location>
</feature>
<dbReference type="PANTHER" id="PTHR23504:SF17">
    <property type="entry name" value="MAJOR FACILITATOR SUPERFAMILY (MFS) PROFILE DOMAIN-CONTAINING PROTEIN"/>
    <property type="match status" value="1"/>
</dbReference>
<feature type="region of interest" description="Disordered" evidence="6">
    <location>
        <begin position="435"/>
        <end position="461"/>
    </location>
</feature>
<feature type="transmembrane region" description="Helical" evidence="7">
    <location>
        <begin position="850"/>
        <end position="867"/>
    </location>
</feature>
<evidence type="ECO:0000256" key="3">
    <source>
        <dbReference type="ARBA" id="ARBA00022692"/>
    </source>
</evidence>
<evidence type="ECO:0000313" key="9">
    <source>
        <dbReference type="Proteomes" id="UP001565368"/>
    </source>
</evidence>
<evidence type="ECO:0000256" key="1">
    <source>
        <dbReference type="ARBA" id="ARBA00004141"/>
    </source>
</evidence>
<feature type="compositionally biased region" description="Low complexity" evidence="6">
    <location>
        <begin position="572"/>
        <end position="583"/>
    </location>
</feature>
<evidence type="ECO:0008006" key="10">
    <source>
        <dbReference type="Google" id="ProtNLM"/>
    </source>
</evidence>
<feature type="region of interest" description="Disordered" evidence="6">
    <location>
        <begin position="1"/>
        <end position="39"/>
    </location>
</feature>
<dbReference type="RefSeq" id="XP_069205060.1">
    <property type="nucleotide sequence ID" value="XM_069357123.1"/>
</dbReference>
<keyword evidence="4 7" id="KW-1133">Transmembrane helix</keyword>
<feature type="transmembrane region" description="Helical" evidence="7">
    <location>
        <begin position="318"/>
        <end position="341"/>
    </location>
</feature>
<dbReference type="InterPro" id="IPR011701">
    <property type="entry name" value="MFS"/>
</dbReference>
<dbReference type="PANTHER" id="PTHR23504">
    <property type="entry name" value="MAJOR FACILITATOR SUPERFAMILY DOMAIN-CONTAINING PROTEIN 10"/>
    <property type="match status" value="1"/>
</dbReference>
<feature type="compositionally biased region" description="Polar residues" evidence="6">
    <location>
        <begin position="522"/>
        <end position="552"/>
    </location>
</feature>
<gene>
    <name evidence="8" type="ORF">Q8F55_008739</name>
</gene>
<feature type="transmembrane region" description="Helical" evidence="7">
    <location>
        <begin position="706"/>
        <end position="727"/>
    </location>
</feature>
<feature type="transmembrane region" description="Helical" evidence="7">
    <location>
        <begin position="770"/>
        <end position="787"/>
    </location>
</feature>